<keyword evidence="2" id="KW-1185">Reference proteome</keyword>
<organism evidence="1 2">
    <name type="scientific">Amycolatopsis silviterrae</name>
    <dbReference type="NCBI Taxonomy" id="1656914"/>
    <lineage>
        <taxon>Bacteria</taxon>
        <taxon>Bacillati</taxon>
        <taxon>Actinomycetota</taxon>
        <taxon>Actinomycetes</taxon>
        <taxon>Pseudonocardiales</taxon>
        <taxon>Pseudonocardiaceae</taxon>
        <taxon>Amycolatopsis</taxon>
    </lineage>
</organism>
<proteinExistence type="predicted"/>
<dbReference type="RefSeq" id="WP_378302235.1">
    <property type="nucleotide sequence ID" value="NZ_JBHUKS010000005.1"/>
</dbReference>
<accession>A0ABW5H3W2</accession>
<dbReference type="Proteomes" id="UP001597483">
    <property type="component" value="Unassembled WGS sequence"/>
</dbReference>
<dbReference type="EMBL" id="JBHUKS010000005">
    <property type="protein sequence ID" value="MFD2467477.1"/>
    <property type="molecule type" value="Genomic_DNA"/>
</dbReference>
<protein>
    <submittedName>
        <fullName evidence="1">Anti-sigma factor</fullName>
    </submittedName>
</protein>
<comment type="caution">
    <text evidence="1">The sequence shown here is derived from an EMBL/GenBank/DDBJ whole genome shotgun (WGS) entry which is preliminary data.</text>
</comment>
<sequence length="149" mass="15775">MVQRSADGVNVLTAAVPVVELRLPANGHLLFLARPVAEDLAVSAECTLDEAADFRLAVEEAVAALAVRADDGAVLECAFRCARTITVTVSTTSSVAFPPGPDEIGWHILRALTDSLAAWTEPAPGEDGWRLCVEFAKEPLHQEPRTGGS</sequence>
<dbReference type="Gene3D" id="3.30.565.10">
    <property type="entry name" value="Histidine kinase-like ATPase, C-terminal domain"/>
    <property type="match status" value="1"/>
</dbReference>
<dbReference type="InterPro" id="IPR036890">
    <property type="entry name" value="HATPase_C_sf"/>
</dbReference>
<evidence type="ECO:0000313" key="1">
    <source>
        <dbReference type="EMBL" id="MFD2467477.1"/>
    </source>
</evidence>
<name>A0ABW5H3W2_9PSEU</name>
<evidence type="ECO:0000313" key="2">
    <source>
        <dbReference type="Proteomes" id="UP001597483"/>
    </source>
</evidence>
<reference evidence="2" key="1">
    <citation type="journal article" date="2019" name="Int. J. Syst. Evol. Microbiol.">
        <title>The Global Catalogue of Microorganisms (GCM) 10K type strain sequencing project: providing services to taxonomists for standard genome sequencing and annotation.</title>
        <authorList>
            <consortium name="The Broad Institute Genomics Platform"/>
            <consortium name="The Broad Institute Genome Sequencing Center for Infectious Disease"/>
            <person name="Wu L."/>
            <person name="Ma J."/>
        </authorList>
    </citation>
    <scope>NUCLEOTIDE SEQUENCE [LARGE SCALE GENOMIC DNA]</scope>
    <source>
        <strain evidence="2">CGMCC 4.7641</strain>
    </source>
</reference>
<gene>
    <name evidence="1" type="ORF">ACFSVL_08745</name>
</gene>